<proteinExistence type="predicted"/>
<sequence>MTARHLIIDVGDWERVPLRIAVLDRKIGVGRLPRLDHVVAYSRAEPLLLRVVPPEMHPPPAPP</sequence>
<dbReference type="EMBL" id="JAAGLI010001252">
    <property type="protein sequence ID" value="NEA29888.1"/>
    <property type="molecule type" value="Genomic_DNA"/>
</dbReference>
<accession>A0A6L9QXN1</accession>
<dbReference type="AlphaFoldDB" id="A0A6L9QXN1"/>
<organism evidence="1 2">
    <name type="scientific">Actinomadura bangladeshensis</name>
    <dbReference type="NCBI Taxonomy" id="453573"/>
    <lineage>
        <taxon>Bacteria</taxon>
        <taxon>Bacillati</taxon>
        <taxon>Actinomycetota</taxon>
        <taxon>Actinomycetes</taxon>
        <taxon>Streptosporangiales</taxon>
        <taxon>Thermomonosporaceae</taxon>
        <taxon>Actinomadura</taxon>
    </lineage>
</organism>
<comment type="caution">
    <text evidence="1">The sequence shown here is derived from an EMBL/GenBank/DDBJ whole genome shotgun (WGS) entry which is preliminary data.</text>
</comment>
<protein>
    <submittedName>
        <fullName evidence="1">Uncharacterized protein</fullName>
    </submittedName>
</protein>
<evidence type="ECO:0000313" key="1">
    <source>
        <dbReference type="EMBL" id="NEA29888.1"/>
    </source>
</evidence>
<evidence type="ECO:0000313" key="2">
    <source>
        <dbReference type="Proteomes" id="UP000475532"/>
    </source>
</evidence>
<gene>
    <name evidence="1" type="ORF">G3I70_46415</name>
</gene>
<dbReference type="Proteomes" id="UP000475532">
    <property type="component" value="Unassembled WGS sequence"/>
</dbReference>
<reference evidence="1 2" key="1">
    <citation type="submission" date="2020-01" db="EMBL/GenBank/DDBJ databases">
        <title>Insect and environment-associated Actinomycetes.</title>
        <authorList>
            <person name="Currrie C."/>
            <person name="Chevrette M."/>
            <person name="Carlson C."/>
            <person name="Stubbendieck R."/>
            <person name="Wendt-Pienkowski E."/>
        </authorList>
    </citation>
    <scope>NUCLEOTIDE SEQUENCE [LARGE SCALE GENOMIC DNA]</scope>
    <source>
        <strain evidence="1 2">SID10258</strain>
    </source>
</reference>
<name>A0A6L9QXN1_9ACTN</name>